<dbReference type="EMBL" id="KB706193">
    <property type="protein sequence ID" value="EMR68683.1"/>
    <property type="molecule type" value="Genomic_DNA"/>
</dbReference>
<dbReference type="KEGG" id="ela:UCREL1_4300"/>
<dbReference type="Pfam" id="PF00651">
    <property type="entry name" value="BTB"/>
    <property type="match status" value="1"/>
</dbReference>
<dbReference type="PANTHER" id="PTHR47843:SF5">
    <property type="entry name" value="BTB_POZ DOMAIN PROTEIN"/>
    <property type="match status" value="1"/>
</dbReference>
<dbReference type="Gene3D" id="3.90.180.10">
    <property type="entry name" value="Medium-chain alcohol dehydrogenases, catalytic domain"/>
    <property type="match status" value="1"/>
</dbReference>
<accession>M7SW05</accession>
<dbReference type="OrthoDB" id="6359816at2759"/>
<evidence type="ECO:0000313" key="2">
    <source>
        <dbReference type="EMBL" id="EMR68683.1"/>
    </source>
</evidence>
<dbReference type="InterPro" id="IPR000210">
    <property type="entry name" value="BTB/POZ_dom"/>
</dbReference>
<dbReference type="Proteomes" id="UP000012174">
    <property type="component" value="Unassembled WGS sequence"/>
</dbReference>
<dbReference type="InterPro" id="IPR011333">
    <property type="entry name" value="SKP1/BTB/POZ_sf"/>
</dbReference>
<dbReference type="InterPro" id="IPR011032">
    <property type="entry name" value="GroES-like_sf"/>
</dbReference>
<protein>
    <submittedName>
        <fullName evidence="2">Putative btb poz domain-containing protein</fullName>
    </submittedName>
</protein>
<dbReference type="Gene3D" id="3.30.710.10">
    <property type="entry name" value="Potassium Channel Kv1.1, Chain A"/>
    <property type="match status" value="1"/>
</dbReference>
<reference evidence="3" key="1">
    <citation type="journal article" date="2013" name="Genome Announc.">
        <title>Draft genome sequence of the grapevine dieback fungus Eutypa lata UCR-EL1.</title>
        <authorList>
            <person name="Blanco-Ulate B."/>
            <person name="Rolshausen P.E."/>
            <person name="Cantu D."/>
        </authorList>
    </citation>
    <scope>NUCLEOTIDE SEQUENCE [LARGE SCALE GENOMIC DNA]</scope>
    <source>
        <strain evidence="3">UCR-EL1</strain>
    </source>
</reference>
<organism evidence="2 3">
    <name type="scientific">Eutypa lata (strain UCR-EL1)</name>
    <name type="common">Grapevine dieback disease fungus</name>
    <name type="synonym">Eutypa armeniacae</name>
    <dbReference type="NCBI Taxonomy" id="1287681"/>
    <lineage>
        <taxon>Eukaryota</taxon>
        <taxon>Fungi</taxon>
        <taxon>Dikarya</taxon>
        <taxon>Ascomycota</taxon>
        <taxon>Pezizomycotina</taxon>
        <taxon>Sordariomycetes</taxon>
        <taxon>Xylariomycetidae</taxon>
        <taxon>Xylariales</taxon>
        <taxon>Diatrypaceae</taxon>
        <taxon>Eutypa</taxon>
    </lineage>
</organism>
<dbReference type="STRING" id="1287681.M7SW05"/>
<feature type="domain" description="BTB" evidence="1">
    <location>
        <begin position="25"/>
        <end position="96"/>
    </location>
</feature>
<dbReference type="OMA" id="SHDILMS"/>
<name>M7SW05_EUTLA</name>
<dbReference type="AlphaFoldDB" id="M7SW05"/>
<dbReference type="PROSITE" id="PS50097">
    <property type="entry name" value="BTB"/>
    <property type="match status" value="1"/>
</dbReference>
<dbReference type="CDD" id="cd18186">
    <property type="entry name" value="BTB_POZ_ZBTB_KLHL-like"/>
    <property type="match status" value="1"/>
</dbReference>
<sequence length="310" mass="34790">MTPLVSDVGRSVVGGDELLNSDFLSDVEVTCGDKTWKLHKIILCTRSPFFKKALTGKFKASYLEAETGRVEIHEQDPIEVEWMITFIYTNKVTTDLATLLSDDSLVAKTTVRLFTIADYFGVEGLSVMAAKVLNEKYRLEAKKIQEKNNTKSISDDFIVGLFDAADVVYSLPVSFEPLRNAFLKFFALTRYIVVTDPRFRTRLRQIPELSHDILMSLVKHEGEERCMPVEAKESPHSTPREHDIVVEARSIATNPVDYAKEIYRPVIFLDIGVLSFVSGDVASNVIAIGPQVTRFKVGDPVMGLSRSTFQ</sequence>
<dbReference type="SMART" id="SM00225">
    <property type="entry name" value="BTB"/>
    <property type="match status" value="1"/>
</dbReference>
<evidence type="ECO:0000313" key="3">
    <source>
        <dbReference type="Proteomes" id="UP000012174"/>
    </source>
</evidence>
<dbReference type="HOGENOM" id="CLU_897244_0_0_1"/>
<keyword evidence="3" id="KW-1185">Reference proteome</keyword>
<gene>
    <name evidence="2" type="ORF">UCREL1_4300</name>
</gene>
<dbReference type="SUPFAM" id="SSF50129">
    <property type="entry name" value="GroES-like"/>
    <property type="match status" value="1"/>
</dbReference>
<proteinExistence type="predicted"/>
<evidence type="ECO:0000259" key="1">
    <source>
        <dbReference type="PROSITE" id="PS50097"/>
    </source>
</evidence>
<dbReference type="PANTHER" id="PTHR47843">
    <property type="entry name" value="BTB DOMAIN-CONTAINING PROTEIN-RELATED"/>
    <property type="match status" value="1"/>
</dbReference>
<dbReference type="SUPFAM" id="SSF54695">
    <property type="entry name" value="POZ domain"/>
    <property type="match status" value="1"/>
</dbReference>
<dbReference type="eggNOG" id="ENOG502SQDU">
    <property type="taxonomic scope" value="Eukaryota"/>
</dbReference>